<evidence type="ECO:0000256" key="7">
    <source>
        <dbReference type="ARBA" id="ARBA00022692"/>
    </source>
</evidence>
<feature type="transmembrane region" description="Helical" evidence="12">
    <location>
        <begin position="140"/>
        <end position="163"/>
    </location>
</feature>
<feature type="transmembrane region" description="Helical" evidence="12">
    <location>
        <begin position="433"/>
        <end position="456"/>
    </location>
</feature>
<evidence type="ECO:0000256" key="4">
    <source>
        <dbReference type="ARBA" id="ARBA00022597"/>
    </source>
</evidence>
<feature type="transmembrane region" description="Helical" evidence="12">
    <location>
        <begin position="295"/>
        <end position="318"/>
    </location>
</feature>
<evidence type="ECO:0000256" key="1">
    <source>
        <dbReference type="ARBA" id="ARBA00004651"/>
    </source>
</evidence>
<dbReference type="InterPro" id="IPR013013">
    <property type="entry name" value="PTS_EIIC_1"/>
</dbReference>
<dbReference type="Gene3D" id="3.30.1360.60">
    <property type="entry name" value="Glucose permease domain IIB"/>
    <property type="match status" value="1"/>
</dbReference>
<evidence type="ECO:0000256" key="8">
    <source>
        <dbReference type="ARBA" id="ARBA00022777"/>
    </source>
</evidence>
<feature type="domain" description="PTS EIIC type-1" evidence="15">
    <location>
        <begin position="101"/>
        <end position="466"/>
    </location>
</feature>
<feature type="transmembrane region" description="Helical" evidence="12">
    <location>
        <begin position="106"/>
        <end position="128"/>
    </location>
</feature>
<dbReference type="PROSITE" id="PS00371">
    <property type="entry name" value="PTS_EIIA_TYPE_1_HIS"/>
    <property type="match status" value="1"/>
</dbReference>
<dbReference type="GO" id="GO:0008982">
    <property type="term" value="F:protein-N(PI)-phosphohistidine-sugar phosphotransferase activity"/>
    <property type="evidence" value="ECO:0007669"/>
    <property type="project" value="InterPro"/>
</dbReference>
<dbReference type="PROSITE" id="PS51098">
    <property type="entry name" value="PTS_EIIB_TYPE_1"/>
    <property type="match status" value="1"/>
</dbReference>
<dbReference type="GO" id="GO:0015771">
    <property type="term" value="P:trehalose transport"/>
    <property type="evidence" value="ECO:0007669"/>
    <property type="project" value="TreeGrafter"/>
</dbReference>
<dbReference type="SUPFAM" id="SSF51261">
    <property type="entry name" value="Duplicated hybrid motif"/>
    <property type="match status" value="1"/>
</dbReference>
<dbReference type="PROSITE" id="PS01035">
    <property type="entry name" value="PTS_EIIB_TYPE_1_CYS"/>
    <property type="match status" value="1"/>
</dbReference>
<evidence type="ECO:0000256" key="3">
    <source>
        <dbReference type="ARBA" id="ARBA00022475"/>
    </source>
</evidence>
<feature type="transmembrane region" description="Helical" evidence="12">
    <location>
        <begin position="330"/>
        <end position="353"/>
    </location>
</feature>
<dbReference type="InterPro" id="IPR001127">
    <property type="entry name" value="PTS_EIIA_1_perm"/>
</dbReference>
<evidence type="ECO:0000256" key="2">
    <source>
        <dbReference type="ARBA" id="ARBA00022448"/>
    </source>
</evidence>
<evidence type="ECO:0000313" key="16">
    <source>
        <dbReference type="EMBL" id="TKR23920.1"/>
    </source>
</evidence>
<feature type="transmembrane region" description="Helical" evidence="12">
    <location>
        <begin position="392"/>
        <end position="413"/>
    </location>
</feature>
<keyword evidence="3" id="KW-1003">Cell membrane</keyword>
<feature type="active site" description="Phosphocysteine intermediate; for EIIB activity" evidence="11">
    <location>
        <position position="30"/>
    </location>
</feature>
<dbReference type="Pfam" id="PF00367">
    <property type="entry name" value="PTS_EIIB"/>
    <property type="match status" value="1"/>
</dbReference>
<dbReference type="Pfam" id="PF00358">
    <property type="entry name" value="PTS_EIIA_1"/>
    <property type="match status" value="1"/>
</dbReference>
<keyword evidence="4" id="KW-0762">Sugar transport</keyword>
<dbReference type="GO" id="GO:0009401">
    <property type="term" value="P:phosphoenolpyruvate-dependent sugar phosphotransferase system"/>
    <property type="evidence" value="ECO:0007669"/>
    <property type="project" value="UniProtKB-KW"/>
</dbReference>
<dbReference type="InterPro" id="IPR011055">
    <property type="entry name" value="Dup_hybrid_motif"/>
</dbReference>
<proteinExistence type="predicted"/>
<keyword evidence="10 12" id="KW-0472">Membrane</keyword>
<dbReference type="Gene3D" id="2.70.70.10">
    <property type="entry name" value="Glucose Permease (Domain IIA)"/>
    <property type="match status" value="1"/>
</dbReference>
<dbReference type="AlphaFoldDB" id="A0A7Z8JZU8"/>
<feature type="transmembrane region" description="Helical" evidence="12">
    <location>
        <begin position="365"/>
        <end position="385"/>
    </location>
</feature>
<keyword evidence="5" id="KW-0808">Transferase</keyword>
<evidence type="ECO:0000259" key="14">
    <source>
        <dbReference type="PROSITE" id="PS51098"/>
    </source>
</evidence>
<evidence type="ECO:0000259" key="13">
    <source>
        <dbReference type="PROSITE" id="PS51093"/>
    </source>
</evidence>
<dbReference type="GO" id="GO:0016301">
    <property type="term" value="F:kinase activity"/>
    <property type="evidence" value="ECO:0007669"/>
    <property type="project" value="UniProtKB-KW"/>
</dbReference>
<dbReference type="InterPro" id="IPR003352">
    <property type="entry name" value="PTS_EIIC"/>
</dbReference>
<dbReference type="EMBL" id="SZYE01000054">
    <property type="protein sequence ID" value="TKR23920.1"/>
    <property type="molecule type" value="Genomic_DNA"/>
</dbReference>
<comment type="subcellular location">
    <subcellularLocation>
        <location evidence="1">Cell membrane</location>
        <topology evidence="1">Multi-pass membrane protein</topology>
    </subcellularLocation>
</comment>
<dbReference type="Proteomes" id="UP000308121">
    <property type="component" value="Unassembled WGS sequence"/>
</dbReference>
<dbReference type="Pfam" id="PF02378">
    <property type="entry name" value="PTS_EIIC"/>
    <property type="match status" value="1"/>
</dbReference>
<reference evidence="16 17" key="1">
    <citation type="submission" date="2019-05" db="EMBL/GenBank/DDBJ databases">
        <title>Genome sequence of Cellulomonas hominis strain CS1.</title>
        <authorList>
            <person name="Belmont J."/>
            <person name="Maclea K.S."/>
        </authorList>
    </citation>
    <scope>NUCLEOTIDE SEQUENCE [LARGE SCALE GENOMIC DNA]</scope>
    <source>
        <strain evidence="16 17">CS1</strain>
    </source>
</reference>
<evidence type="ECO:0000259" key="15">
    <source>
        <dbReference type="PROSITE" id="PS51103"/>
    </source>
</evidence>
<evidence type="ECO:0000256" key="11">
    <source>
        <dbReference type="PROSITE-ProRule" id="PRU00421"/>
    </source>
</evidence>
<keyword evidence="8" id="KW-0418">Kinase</keyword>
<dbReference type="InterPro" id="IPR011297">
    <property type="entry name" value="PTS_IIABC_b_glu"/>
</dbReference>
<accession>A0A7Z8JZU8</accession>
<dbReference type="CDD" id="cd00212">
    <property type="entry name" value="PTS_IIB_glc"/>
    <property type="match status" value="1"/>
</dbReference>
<dbReference type="NCBIfam" id="TIGR00830">
    <property type="entry name" value="PTBA"/>
    <property type="match status" value="1"/>
</dbReference>
<comment type="caution">
    <text evidence="16">The sequence shown here is derived from an EMBL/GenBank/DDBJ whole genome shotgun (WGS) entry which is preliminary data.</text>
</comment>
<dbReference type="GO" id="GO:0005886">
    <property type="term" value="C:plasma membrane"/>
    <property type="evidence" value="ECO:0007669"/>
    <property type="project" value="UniProtKB-SubCell"/>
</dbReference>
<sequence>MATASKYQTIADDVLRGVGGVENVASVTHCATRLRFRLHDRDRADKAAVEATPGVITVVEAGGQFQVVIGNTVNNVFEAISTRGVTTESAASGGFLARAIDLITSIFTPFLWVLAGTGLLKALLAVVVKVSPDWAASGAYAILFSAADAIFQFLPILLAITAAKRFRANLYVSVAIACALLYSATIAVIPGPDGATLTLQGYEAGGGELTFFGIPVVMISYLSAVIPTILAVYAQSHLERLLNRFFPEALRNFLTPMVTVAVIVPLTFLAIGPVSDLVGRGLSSGINWLWELSPLVGGLLMGALWQVFVIFGVHWGFVPVMLQDVVNNGYSLLTGPLFAAVLAQSGAAAAVFLKTRNRDLKGVAGPATISAFLAGITEPAIYGVTLRLKKPFIYACIGGAVGGAIAAAGGSAAEGFVLPGAITLTSALNVGNFTLQLVGSALAIGIAFALTMTLGFTDIPNPPETDEAPARAGAGAPGAASAAGAGLGLGSSAGGTGTATLTGTRVLEVLAPVAGAAVPLTAVPDAVFSSGALGSGAAVVPSDGRVVAPVDAEVLSVLPHAYGLRTAEGVELLVHIGIDTVQMAGAGFAPAVAAGSSVRAGDLLAEVDLAAVRAAGHDTSTVVVVTGGVEADAVRPAAEGRVSSGDALLRVTL</sequence>
<dbReference type="SUPFAM" id="SSF55604">
    <property type="entry name" value="Glucose permease domain IIB"/>
    <property type="match status" value="1"/>
</dbReference>
<dbReference type="InterPro" id="IPR036878">
    <property type="entry name" value="Glu_permease_IIB"/>
</dbReference>
<keyword evidence="9 12" id="KW-1133">Transmembrane helix</keyword>
<dbReference type="GO" id="GO:0090589">
    <property type="term" value="F:protein-phosphocysteine-trehalose phosphotransferase system transporter activity"/>
    <property type="evidence" value="ECO:0007669"/>
    <property type="project" value="TreeGrafter"/>
</dbReference>
<keyword evidence="6" id="KW-0598">Phosphotransferase system</keyword>
<evidence type="ECO:0000256" key="6">
    <source>
        <dbReference type="ARBA" id="ARBA00022683"/>
    </source>
</evidence>
<dbReference type="PANTHER" id="PTHR30175:SF1">
    <property type="entry name" value="PTS SYSTEM ARBUTIN-, CELLOBIOSE-, AND SALICIN-SPECIFIC EIIBC COMPONENT-RELATED"/>
    <property type="match status" value="1"/>
</dbReference>
<dbReference type="RefSeq" id="WP_154729318.1">
    <property type="nucleotide sequence ID" value="NZ_SZYE01000054.1"/>
</dbReference>
<dbReference type="PANTHER" id="PTHR30175">
    <property type="entry name" value="PHOSPHOTRANSFERASE SYSTEM TRANSPORT PROTEIN"/>
    <property type="match status" value="1"/>
</dbReference>
<dbReference type="InterPro" id="IPR050558">
    <property type="entry name" value="PTS_Sugar-Specific_Components"/>
</dbReference>
<dbReference type="FunFam" id="3.30.1360.60:FF:000001">
    <property type="entry name" value="PTS system glucose-specific IIBC component PtsG"/>
    <property type="match status" value="1"/>
</dbReference>
<dbReference type="NCBIfam" id="TIGR01995">
    <property type="entry name" value="PTS-II-ABC-beta"/>
    <property type="match status" value="1"/>
</dbReference>
<evidence type="ECO:0000256" key="9">
    <source>
        <dbReference type="ARBA" id="ARBA00022989"/>
    </source>
</evidence>
<gene>
    <name evidence="16" type="ORF">FA014_08800</name>
</gene>
<evidence type="ECO:0000256" key="5">
    <source>
        <dbReference type="ARBA" id="ARBA00022679"/>
    </source>
</evidence>
<dbReference type="InterPro" id="IPR001996">
    <property type="entry name" value="PTS_IIB_1"/>
</dbReference>
<keyword evidence="2" id="KW-0813">Transport</keyword>
<evidence type="ECO:0000256" key="10">
    <source>
        <dbReference type="ARBA" id="ARBA00023136"/>
    </source>
</evidence>
<dbReference type="PROSITE" id="PS51093">
    <property type="entry name" value="PTS_EIIA_TYPE_1"/>
    <property type="match status" value="1"/>
</dbReference>
<feature type="domain" description="PTS EIIA type-1" evidence="13">
    <location>
        <begin position="525"/>
        <end position="627"/>
    </location>
</feature>
<name>A0A7Z8JZU8_9CELL</name>
<feature type="transmembrane region" description="Helical" evidence="12">
    <location>
        <begin position="170"/>
        <end position="189"/>
    </location>
</feature>
<evidence type="ECO:0000313" key="17">
    <source>
        <dbReference type="Proteomes" id="UP000308121"/>
    </source>
</evidence>
<evidence type="ECO:0000256" key="12">
    <source>
        <dbReference type="SAM" id="Phobius"/>
    </source>
</evidence>
<keyword evidence="7 12" id="KW-0812">Transmembrane</keyword>
<dbReference type="InterPro" id="IPR018113">
    <property type="entry name" value="PTrfase_EIIB_Cys"/>
</dbReference>
<dbReference type="PROSITE" id="PS51103">
    <property type="entry name" value="PTS_EIIC_TYPE_1"/>
    <property type="match status" value="1"/>
</dbReference>
<dbReference type="OrthoDB" id="9797715at2"/>
<feature type="transmembrane region" description="Helical" evidence="12">
    <location>
        <begin position="209"/>
        <end position="233"/>
    </location>
</feature>
<protein>
    <submittedName>
        <fullName evidence="16">PTS beta-glucoside transporter subunit IIBCA</fullName>
    </submittedName>
</protein>
<organism evidence="16 17">
    <name type="scientific">Cellulomonas hominis</name>
    <dbReference type="NCBI Taxonomy" id="156981"/>
    <lineage>
        <taxon>Bacteria</taxon>
        <taxon>Bacillati</taxon>
        <taxon>Actinomycetota</taxon>
        <taxon>Actinomycetes</taxon>
        <taxon>Micrococcales</taxon>
        <taxon>Cellulomonadaceae</taxon>
        <taxon>Cellulomonas</taxon>
    </lineage>
</organism>
<feature type="transmembrane region" description="Helical" evidence="12">
    <location>
        <begin position="253"/>
        <end position="275"/>
    </location>
</feature>
<feature type="domain" description="PTS EIIB type-1" evidence="14">
    <location>
        <begin position="8"/>
        <end position="90"/>
    </location>
</feature>